<dbReference type="EMBL" id="CAFBNF010000181">
    <property type="protein sequence ID" value="CAB4952487.1"/>
    <property type="molecule type" value="Genomic_DNA"/>
</dbReference>
<sequence>MGETPLLYVVPVPVVPVVTTNVVVEGVDLIVYDAL</sequence>
<name>A0A6J7KAF4_9ZZZZ</name>
<evidence type="ECO:0000313" key="1">
    <source>
        <dbReference type="EMBL" id="CAB4952487.1"/>
    </source>
</evidence>
<organism evidence="1">
    <name type="scientific">freshwater metagenome</name>
    <dbReference type="NCBI Taxonomy" id="449393"/>
    <lineage>
        <taxon>unclassified sequences</taxon>
        <taxon>metagenomes</taxon>
        <taxon>ecological metagenomes</taxon>
    </lineage>
</organism>
<reference evidence="1" key="1">
    <citation type="submission" date="2020-05" db="EMBL/GenBank/DDBJ databases">
        <authorList>
            <person name="Chiriac C."/>
            <person name="Salcher M."/>
            <person name="Ghai R."/>
            <person name="Kavagutti S V."/>
        </authorList>
    </citation>
    <scope>NUCLEOTIDE SEQUENCE</scope>
</reference>
<protein>
    <submittedName>
        <fullName evidence="1">Unannotated protein</fullName>
    </submittedName>
</protein>
<accession>A0A6J7KAF4</accession>
<gene>
    <name evidence="1" type="ORF">UFOPK3773_01490</name>
</gene>
<proteinExistence type="predicted"/>
<dbReference type="AlphaFoldDB" id="A0A6J7KAF4"/>